<comment type="caution">
    <text evidence="2">The sequence shown here is derived from an EMBL/GenBank/DDBJ whole genome shotgun (WGS) entry which is preliminary data.</text>
</comment>
<proteinExistence type="predicted"/>
<gene>
    <name evidence="2" type="ORF">J1N35_044014</name>
</gene>
<reference evidence="2 3" key="1">
    <citation type="journal article" date="2021" name="Plant Biotechnol. J.">
        <title>Multi-omics assisted identification of the key and species-specific regulatory components of drought-tolerant mechanisms in Gossypium stocksii.</title>
        <authorList>
            <person name="Yu D."/>
            <person name="Ke L."/>
            <person name="Zhang D."/>
            <person name="Wu Y."/>
            <person name="Sun Y."/>
            <person name="Mei J."/>
            <person name="Sun J."/>
            <person name="Sun Y."/>
        </authorList>
    </citation>
    <scope>NUCLEOTIDE SEQUENCE [LARGE SCALE GENOMIC DNA]</scope>
    <source>
        <strain evidence="3">cv. E1</strain>
        <tissue evidence="2">Leaf</tissue>
    </source>
</reference>
<feature type="domain" description="DUF4283" evidence="1">
    <location>
        <begin position="28"/>
        <end position="89"/>
    </location>
</feature>
<protein>
    <recommendedName>
        <fullName evidence="1">DUF4283 domain-containing protein</fullName>
    </recommendedName>
</protein>
<organism evidence="2 3">
    <name type="scientific">Gossypium stocksii</name>
    <dbReference type="NCBI Taxonomy" id="47602"/>
    <lineage>
        <taxon>Eukaryota</taxon>
        <taxon>Viridiplantae</taxon>
        <taxon>Streptophyta</taxon>
        <taxon>Embryophyta</taxon>
        <taxon>Tracheophyta</taxon>
        <taxon>Spermatophyta</taxon>
        <taxon>Magnoliopsida</taxon>
        <taxon>eudicotyledons</taxon>
        <taxon>Gunneridae</taxon>
        <taxon>Pentapetalae</taxon>
        <taxon>rosids</taxon>
        <taxon>malvids</taxon>
        <taxon>Malvales</taxon>
        <taxon>Malvaceae</taxon>
        <taxon>Malvoideae</taxon>
        <taxon>Gossypium</taxon>
    </lineage>
</organism>
<name>A0A9D3U8P2_9ROSI</name>
<dbReference type="InterPro" id="IPR052343">
    <property type="entry name" value="Retrotransposon-Effector_Assoc"/>
</dbReference>
<evidence type="ECO:0000313" key="2">
    <source>
        <dbReference type="EMBL" id="KAH1031840.1"/>
    </source>
</evidence>
<dbReference type="AlphaFoldDB" id="A0A9D3U8P2"/>
<sequence length="477" mass="55899">MNMEDELANLNLVDEEDETVYGQEEEEIEDFRYCRVGRVLTESAIHFPSMKNVLAELWHPIEGVAITEIEDKRIFFRFYNEIDILRVVDETGQCKKYGKNKKLNVDSRMELTANWALEKEFADQVKQEWISTEKGLMEKLEDLGRKLKSWAKTTNWRCTKRREEFNMRLKKLDEEDPNEARLAQIIKQRRDIGSNEQEQIDSVWVIVTLLSCLEDGNGKWLTGEKELNELATNYFRDLFTSKQVQNCERLREEIRPCITKRINEERINEEAKVRFKEEEVMEALKSKAPLRASGKDRYPVFFYKKCWHIVREDVTSFCLEVLNRGKDIKQINGTNIVLIPKIESPKNMSQFRPTSLSNVIYKIISKTMVNRFRKVLDICIDESQGAFYQEDDGILFVKALLERAEAIKIVIKEYEDSSGQLVNFDKSLIYFSNNTNEGVKSKVGEILRVRIANNPEKHLGLQTMVGRRKMNAFVELK</sequence>
<dbReference type="Pfam" id="PF14111">
    <property type="entry name" value="DUF4283"/>
    <property type="match status" value="1"/>
</dbReference>
<dbReference type="InterPro" id="IPR025558">
    <property type="entry name" value="DUF4283"/>
</dbReference>
<evidence type="ECO:0000259" key="1">
    <source>
        <dbReference type="Pfam" id="PF14111"/>
    </source>
</evidence>
<dbReference type="EMBL" id="JAIQCV010000013">
    <property type="protein sequence ID" value="KAH1031840.1"/>
    <property type="molecule type" value="Genomic_DNA"/>
</dbReference>
<dbReference type="OrthoDB" id="997823at2759"/>
<dbReference type="PANTHER" id="PTHR46890">
    <property type="entry name" value="NON-LTR RETROLELEMENT REVERSE TRANSCRIPTASE-LIKE PROTEIN-RELATED"/>
    <property type="match status" value="1"/>
</dbReference>
<keyword evidence="3" id="KW-1185">Reference proteome</keyword>
<accession>A0A9D3U8P2</accession>
<dbReference type="PANTHER" id="PTHR46890:SF48">
    <property type="entry name" value="RNA-DIRECTED DNA POLYMERASE"/>
    <property type="match status" value="1"/>
</dbReference>
<dbReference type="Proteomes" id="UP000828251">
    <property type="component" value="Unassembled WGS sequence"/>
</dbReference>
<evidence type="ECO:0000313" key="3">
    <source>
        <dbReference type="Proteomes" id="UP000828251"/>
    </source>
</evidence>